<accession>A0A6A4BN76</accession>
<dbReference type="AlphaFoldDB" id="A0A6A4BN76"/>
<reference evidence="1 2" key="1">
    <citation type="submission" date="2018-08" db="EMBL/GenBank/DDBJ databases">
        <title>Genomic investigation of the strawberry pathogen Phytophthora fragariae indicates pathogenicity is determined by transcriptional variation in three key races.</title>
        <authorList>
            <person name="Adams T.M."/>
            <person name="Armitage A.D."/>
            <person name="Sobczyk M.K."/>
            <person name="Bates H.J."/>
            <person name="Dunwell J.M."/>
            <person name="Nellist C.F."/>
            <person name="Harrison R.J."/>
        </authorList>
    </citation>
    <scope>NUCLEOTIDE SEQUENCE [LARGE SCALE GENOMIC DNA]</scope>
    <source>
        <strain evidence="1 2">A4</strain>
    </source>
</reference>
<dbReference type="EMBL" id="QXGE01003365">
    <property type="protein sequence ID" value="KAE9275487.1"/>
    <property type="molecule type" value="Genomic_DNA"/>
</dbReference>
<evidence type="ECO:0000313" key="2">
    <source>
        <dbReference type="Proteomes" id="UP000437068"/>
    </source>
</evidence>
<dbReference type="Proteomes" id="UP000437068">
    <property type="component" value="Unassembled WGS sequence"/>
</dbReference>
<protein>
    <submittedName>
        <fullName evidence="1">Uncharacterized protein</fullName>
    </submittedName>
</protein>
<evidence type="ECO:0000313" key="1">
    <source>
        <dbReference type="EMBL" id="KAE9275487.1"/>
    </source>
</evidence>
<gene>
    <name evidence="1" type="ORF">PF001_g26563</name>
</gene>
<proteinExistence type="predicted"/>
<comment type="caution">
    <text evidence="1">The sequence shown here is derived from an EMBL/GenBank/DDBJ whole genome shotgun (WGS) entry which is preliminary data.</text>
</comment>
<sequence length="47" mass="4948">MKLASVFASSIPCLAIGPATDMAIRERLATVAVPTTRIFTAGLCWPV</sequence>
<organism evidence="1 2">
    <name type="scientific">Phytophthora fragariae</name>
    <dbReference type="NCBI Taxonomy" id="53985"/>
    <lineage>
        <taxon>Eukaryota</taxon>
        <taxon>Sar</taxon>
        <taxon>Stramenopiles</taxon>
        <taxon>Oomycota</taxon>
        <taxon>Peronosporomycetes</taxon>
        <taxon>Peronosporales</taxon>
        <taxon>Peronosporaceae</taxon>
        <taxon>Phytophthora</taxon>
    </lineage>
</organism>
<name>A0A6A4BN76_9STRA</name>